<accession>A0A4R6ECX4</accession>
<evidence type="ECO:0000313" key="1">
    <source>
        <dbReference type="EMBL" id="TDN56021.1"/>
    </source>
</evidence>
<dbReference type="RefSeq" id="WP_125355523.1">
    <property type="nucleotide sequence ID" value="NZ_CACSIW010000001.1"/>
</dbReference>
<protein>
    <submittedName>
        <fullName evidence="1">Uncharacterized protein</fullName>
    </submittedName>
</protein>
<sequence length="89" mass="9964">MKIFVTDSTGALHQVEGETVVVELENGKTLELGEFNYRPDAPHGITIWGGRQPLESWTEEDRQLSEQLNLTLIAGNCVDVWPGRAKKQD</sequence>
<keyword evidence="2" id="KW-1185">Reference proteome</keyword>
<dbReference type="Proteomes" id="UP000295530">
    <property type="component" value="Unassembled WGS sequence"/>
</dbReference>
<dbReference type="AlphaFoldDB" id="A0A4R6ECX4"/>
<gene>
    <name evidence="1" type="ORF">EC847_11267</name>
</gene>
<name>A0A4R6ECX4_SCAGO</name>
<evidence type="ECO:0000313" key="2">
    <source>
        <dbReference type="Proteomes" id="UP000295530"/>
    </source>
</evidence>
<comment type="caution">
    <text evidence="1">The sequence shown here is derived from an EMBL/GenBank/DDBJ whole genome shotgun (WGS) entry which is preliminary data.</text>
</comment>
<dbReference type="EMBL" id="SNVX01000012">
    <property type="protein sequence ID" value="TDN56021.1"/>
    <property type="molecule type" value="Genomic_DNA"/>
</dbReference>
<dbReference type="OrthoDB" id="6617334at2"/>
<organism evidence="1 2">
    <name type="scientific">Scandinavium goeteborgense</name>
    <dbReference type="NCBI Taxonomy" id="1851514"/>
    <lineage>
        <taxon>Bacteria</taxon>
        <taxon>Pseudomonadati</taxon>
        <taxon>Pseudomonadota</taxon>
        <taxon>Gammaproteobacteria</taxon>
        <taxon>Enterobacterales</taxon>
        <taxon>Enterobacteriaceae</taxon>
        <taxon>Scandinavium</taxon>
    </lineage>
</organism>
<reference evidence="1 2" key="1">
    <citation type="submission" date="2019-03" db="EMBL/GenBank/DDBJ databases">
        <title>Genomic analyses of the natural microbiome of Caenorhabditis elegans.</title>
        <authorList>
            <person name="Samuel B."/>
        </authorList>
    </citation>
    <scope>NUCLEOTIDE SEQUENCE [LARGE SCALE GENOMIC DNA]</scope>
    <source>
        <strain evidence="1 2">BIGb0156</strain>
    </source>
</reference>
<proteinExistence type="predicted"/>